<evidence type="ECO:0008006" key="3">
    <source>
        <dbReference type="Google" id="ProtNLM"/>
    </source>
</evidence>
<organism evidence="1 2">
    <name type="scientific">Candidatus Desulfosporosinus infrequens</name>
    <dbReference type="NCBI Taxonomy" id="2043169"/>
    <lineage>
        <taxon>Bacteria</taxon>
        <taxon>Bacillati</taxon>
        <taxon>Bacillota</taxon>
        <taxon>Clostridia</taxon>
        <taxon>Eubacteriales</taxon>
        <taxon>Desulfitobacteriaceae</taxon>
        <taxon>Desulfosporosinus</taxon>
    </lineage>
</organism>
<dbReference type="EMBL" id="OMOF01000132">
    <property type="protein sequence ID" value="SPF40062.1"/>
    <property type="molecule type" value="Genomic_DNA"/>
</dbReference>
<dbReference type="Pfam" id="PF08849">
    <property type="entry name" value="BrxA"/>
    <property type="match status" value="1"/>
</dbReference>
<gene>
    <name evidence="1" type="ORF">SBF1_2170002</name>
</gene>
<dbReference type="AlphaFoldDB" id="A0A2U3KK80"/>
<proteinExistence type="predicted"/>
<dbReference type="InterPro" id="IPR014948">
    <property type="entry name" value="BrxA"/>
</dbReference>
<sequence>MGLDLPYTSSIKDMPFLFSDMRRTAQLLCEGKTRGEIIEMSMTANIYQLEKEKRRRDLPLRMLKRLGTLEMPLVSIVANGRDEDAKLIAFLALIKSDRLFFEFMREIYSDKFLFGQTEIDDKDFLIFIERKVQNDNTVAGWTPNNLVRIRNTYKNILCEAGLAKKDGDALIILKPIGDPKVPALLNGENEPYAKAMLLEV</sequence>
<dbReference type="Gene3D" id="1.10.3540.10">
    <property type="entry name" value="uncharacterized protein from magnetospirillum magneticum domain"/>
    <property type="match status" value="1"/>
</dbReference>
<name>A0A2U3KK80_9FIRM</name>
<accession>A0A2U3KK80</accession>
<dbReference type="OrthoDB" id="3078533at2"/>
<protein>
    <recommendedName>
        <fullName evidence="3">DUF1819 family protein</fullName>
    </recommendedName>
</protein>
<evidence type="ECO:0000313" key="1">
    <source>
        <dbReference type="EMBL" id="SPF40062.1"/>
    </source>
</evidence>
<dbReference type="InterPro" id="IPR023137">
    <property type="entry name" value="BrxA_sf"/>
</dbReference>
<evidence type="ECO:0000313" key="2">
    <source>
        <dbReference type="Proteomes" id="UP000238916"/>
    </source>
</evidence>
<reference evidence="2" key="1">
    <citation type="submission" date="2018-02" db="EMBL/GenBank/DDBJ databases">
        <authorList>
            <person name="Hausmann B."/>
        </authorList>
    </citation>
    <scope>NUCLEOTIDE SEQUENCE [LARGE SCALE GENOMIC DNA]</scope>
    <source>
        <strain evidence="2">Peat soil MAG SbF1</strain>
    </source>
</reference>
<dbReference type="Proteomes" id="UP000238916">
    <property type="component" value="Unassembled WGS sequence"/>
</dbReference>